<proteinExistence type="predicted"/>
<evidence type="ECO:0000313" key="2">
    <source>
        <dbReference type="Proteomes" id="UP001268683"/>
    </source>
</evidence>
<evidence type="ECO:0000313" key="1">
    <source>
        <dbReference type="EMBL" id="WND03491.1"/>
    </source>
</evidence>
<dbReference type="Proteomes" id="UP001268683">
    <property type="component" value="Chromosome"/>
</dbReference>
<dbReference type="RefSeq" id="WP_310799344.1">
    <property type="nucleotide sequence ID" value="NZ_CP123872.1"/>
</dbReference>
<dbReference type="EMBL" id="CP123872">
    <property type="protein sequence ID" value="WND03491.1"/>
    <property type="molecule type" value="Genomic_DNA"/>
</dbReference>
<dbReference type="InterPro" id="IPR009922">
    <property type="entry name" value="DUF1457"/>
</dbReference>
<name>A0AA52EK44_9PROT</name>
<accession>A0AA52EK44</accession>
<dbReference type="AlphaFoldDB" id="A0AA52EK44"/>
<organism evidence="1 2">
    <name type="scientific">Temperatibacter marinus</name>
    <dbReference type="NCBI Taxonomy" id="1456591"/>
    <lineage>
        <taxon>Bacteria</taxon>
        <taxon>Pseudomonadati</taxon>
        <taxon>Pseudomonadota</taxon>
        <taxon>Alphaproteobacteria</taxon>
        <taxon>Kordiimonadales</taxon>
        <taxon>Temperatibacteraceae</taxon>
        <taxon>Temperatibacter</taxon>
    </lineage>
</organism>
<reference evidence="1" key="1">
    <citation type="submission" date="2023-04" db="EMBL/GenBank/DDBJ databases">
        <title>Complete genome sequence of Temperatibacter marinus.</title>
        <authorList>
            <person name="Rong J.-C."/>
            <person name="Yi M.-L."/>
            <person name="Zhao Q."/>
        </authorList>
    </citation>
    <scope>NUCLEOTIDE SEQUENCE</scope>
    <source>
        <strain evidence="1">NBRC 110045</strain>
    </source>
</reference>
<gene>
    <name evidence="1" type="ORF">QGN29_03780</name>
</gene>
<sequence length="197" mass="21867">MILFKDIDDHIENEDVLSLAKIWQERAVSCSSGVPKKDSFPIQSLVGILPHVAIFGLTEKNEVMFKLTGSFIDQLFAKNLSGETLSAISQGENLEKMAAFHHEIMTQPCGAYVNTRFVGDNGYLFTYETLTLPLILEDGTPGSMAVLYAEGIHPSRYEEGQISSALREEPLSTFWIDIGSGTPEGHEQTFTRYVSDQ</sequence>
<keyword evidence="2" id="KW-1185">Reference proteome</keyword>
<dbReference type="KEGG" id="tmk:QGN29_03780"/>
<dbReference type="Pfam" id="PF07310">
    <property type="entry name" value="PAS_5"/>
    <property type="match status" value="1"/>
</dbReference>
<protein>
    <submittedName>
        <fullName evidence="1">PAS domain-containing protein</fullName>
    </submittedName>
</protein>